<reference evidence="1" key="1">
    <citation type="submission" date="2022-01" db="EMBL/GenBank/DDBJ databases">
        <title>Genome Sequence Resource for Two Populations of Ditylenchus destructor, the Migratory Endoparasitic Phytonematode.</title>
        <authorList>
            <person name="Zhang H."/>
            <person name="Lin R."/>
            <person name="Xie B."/>
        </authorList>
    </citation>
    <scope>NUCLEOTIDE SEQUENCE</scope>
    <source>
        <strain evidence="1">BazhouSP</strain>
    </source>
</reference>
<sequence length="191" mass="21628">MAECFEETGNSDSDADRAIDKCSFQREQFDIFKHNFREAFDENAEEATEFLTISAEMKRDVINMARKLQKAKISLASMEGNSPLQPIIHKITEIHDQLLQLSKTNAEYSTNNVQLPDFNKGDIDLLFGESDSLKSSKNSTLFEDCGVKGGGSLEWLRKFNQRLIEKITELMGAADLLLNEVDEIKRISKTV</sequence>
<keyword evidence="2" id="KW-1185">Reference proteome</keyword>
<evidence type="ECO:0000313" key="1">
    <source>
        <dbReference type="EMBL" id="KAI1720118.1"/>
    </source>
</evidence>
<dbReference type="AlphaFoldDB" id="A0AAD4R9P8"/>
<accession>A0AAD4R9P8</accession>
<evidence type="ECO:0000313" key="2">
    <source>
        <dbReference type="Proteomes" id="UP001201812"/>
    </source>
</evidence>
<dbReference type="Proteomes" id="UP001201812">
    <property type="component" value="Unassembled WGS sequence"/>
</dbReference>
<gene>
    <name evidence="1" type="ORF">DdX_05491</name>
</gene>
<organism evidence="1 2">
    <name type="scientific">Ditylenchus destructor</name>
    <dbReference type="NCBI Taxonomy" id="166010"/>
    <lineage>
        <taxon>Eukaryota</taxon>
        <taxon>Metazoa</taxon>
        <taxon>Ecdysozoa</taxon>
        <taxon>Nematoda</taxon>
        <taxon>Chromadorea</taxon>
        <taxon>Rhabditida</taxon>
        <taxon>Tylenchina</taxon>
        <taxon>Tylenchomorpha</taxon>
        <taxon>Sphaerularioidea</taxon>
        <taxon>Anguinidae</taxon>
        <taxon>Anguininae</taxon>
        <taxon>Ditylenchus</taxon>
    </lineage>
</organism>
<name>A0AAD4R9P8_9BILA</name>
<proteinExistence type="predicted"/>
<dbReference type="EMBL" id="JAKKPZ010000006">
    <property type="protein sequence ID" value="KAI1720118.1"/>
    <property type="molecule type" value="Genomic_DNA"/>
</dbReference>
<protein>
    <submittedName>
        <fullName evidence="1">Uncharacterized protein</fullName>
    </submittedName>
</protein>
<comment type="caution">
    <text evidence="1">The sequence shown here is derived from an EMBL/GenBank/DDBJ whole genome shotgun (WGS) entry which is preliminary data.</text>
</comment>